<organism evidence="2 3">
    <name type="scientific">Linnemannia exigua</name>
    <dbReference type="NCBI Taxonomy" id="604196"/>
    <lineage>
        <taxon>Eukaryota</taxon>
        <taxon>Fungi</taxon>
        <taxon>Fungi incertae sedis</taxon>
        <taxon>Mucoromycota</taxon>
        <taxon>Mortierellomycotina</taxon>
        <taxon>Mortierellomycetes</taxon>
        <taxon>Mortierellales</taxon>
        <taxon>Mortierellaceae</taxon>
        <taxon>Linnemannia</taxon>
    </lineage>
</organism>
<sequence length="131" mass="14785">MKETVMSILKSTKSHPRTTTTNKAPVTNTAATAAENEQAPSTREKTLPLVDVKAPPTHRFATNAQGVHPRRNRVTDSVRLRDELMMWKGITPFILRKDCESCNNNLVYGWCYDCVTCMECCRCIKDLKPKA</sequence>
<comment type="caution">
    <text evidence="2">The sequence shown here is derived from an EMBL/GenBank/DDBJ whole genome shotgun (WGS) entry which is preliminary data.</text>
</comment>
<dbReference type="EMBL" id="JAAAIL010000208">
    <property type="protein sequence ID" value="KAG0278272.1"/>
    <property type="molecule type" value="Genomic_DNA"/>
</dbReference>
<proteinExistence type="predicted"/>
<keyword evidence="3" id="KW-1185">Reference proteome</keyword>
<feature type="region of interest" description="Disordered" evidence="1">
    <location>
        <begin position="1"/>
        <end position="50"/>
    </location>
</feature>
<reference evidence="2" key="1">
    <citation type="journal article" date="2020" name="Fungal Divers.">
        <title>Resolving the Mortierellaceae phylogeny through synthesis of multi-gene phylogenetics and phylogenomics.</title>
        <authorList>
            <person name="Vandepol N."/>
            <person name="Liber J."/>
            <person name="Desiro A."/>
            <person name="Na H."/>
            <person name="Kennedy M."/>
            <person name="Barry K."/>
            <person name="Grigoriev I.V."/>
            <person name="Miller A.N."/>
            <person name="O'Donnell K."/>
            <person name="Stajich J.E."/>
            <person name="Bonito G."/>
        </authorList>
    </citation>
    <scope>NUCLEOTIDE SEQUENCE</scope>
    <source>
        <strain evidence="2">NRRL 28262</strain>
    </source>
</reference>
<gene>
    <name evidence="2" type="ORF">BGZ95_004348</name>
</gene>
<protein>
    <submittedName>
        <fullName evidence="2">Uncharacterized protein</fullName>
    </submittedName>
</protein>
<evidence type="ECO:0000313" key="2">
    <source>
        <dbReference type="EMBL" id="KAG0278272.1"/>
    </source>
</evidence>
<name>A0AAD4DHE4_9FUNG</name>
<dbReference type="AlphaFoldDB" id="A0AAD4DHE4"/>
<dbReference type="Proteomes" id="UP001194580">
    <property type="component" value="Unassembled WGS sequence"/>
</dbReference>
<evidence type="ECO:0000256" key="1">
    <source>
        <dbReference type="SAM" id="MobiDB-lite"/>
    </source>
</evidence>
<feature type="compositionally biased region" description="Low complexity" evidence="1">
    <location>
        <begin position="18"/>
        <end position="36"/>
    </location>
</feature>
<evidence type="ECO:0000313" key="3">
    <source>
        <dbReference type="Proteomes" id="UP001194580"/>
    </source>
</evidence>
<accession>A0AAD4DHE4</accession>